<dbReference type="Proteomes" id="UP001054857">
    <property type="component" value="Unassembled WGS sequence"/>
</dbReference>
<feature type="compositionally biased region" description="Basic residues" evidence="1">
    <location>
        <begin position="164"/>
        <end position="175"/>
    </location>
</feature>
<feature type="non-terminal residue" evidence="2">
    <location>
        <position position="191"/>
    </location>
</feature>
<gene>
    <name evidence="2" type="ORF">Agub_g14844</name>
</gene>
<name>A0AAD3E3T4_9CHLO</name>
<dbReference type="EMBL" id="BMAR01000061">
    <property type="protein sequence ID" value="GFR52307.1"/>
    <property type="molecule type" value="Genomic_DNA"/>
</dbReference>
<reference evidence="2 3" key="1">
    <citation type="journal article" date="2021" name="Sci. Rep.">
        <title>Genome sequencing of the multicellular alga Astrephomene provides insights into convergent evolution of germ-soma differentiation.</title>
        <authorList>
            <person name="Yamashita S."/>
            <person name="Yamamoto K."/>
            <person name="Matsuzaki R."/>
            <person name="Suzuki S."/>
            <person name="Yamaguchi H."/>
            <person name="Hirooka S."/>
            <person name="Minakuchi Y."/>
            <person name="Miyagishima S."/>
            <person name="Kawachi M."/>
            <person name="Toyoda A."/>
            <person name="Nozaki H."/>
        </authorList>
    </citation>
    <scope>NUCLEOTIDE SEQUENCE [LARGE SCALE GENOMIC DNA]</scope>
    <source>
        <strain evidence="2 3">NIES-4017</strain>
    </source>
</reference>
<comment type="caution">
    <text evidence="2">The sequence shown here is derived from an EMBL/GenBank/DDBJ whole genome shotgun (WGS) entry which is preliminary data.</text>
</comment>
<feature type="region of interest" description="Disordered" evidence="1">
    <location>
        <begin position="123"/>
        <end position="179"/>
    </location>
</feature>
<evidence type="ECO:0000256" key="1">
    <source>
        <dbReference type="SAM" id="MobiDB-lite"/>
    </source>
</evidence>
<proteinExistence type="predicted"/>
<sequence>VMMDEMKIRLTDMLIMVCPGDGSRGDNIIRDLGPGLRVTLHRPLAVRQAAGTAAAADVSGGGGSGTTPPLPPLHAAVSVPQLAAVISEVEYRRLLAVLSGNFSETVPSDPRVAELHQRLLRHATAAASSPPPPAAAAAAAAPPQAADVPNPAATPQPTPQHPHQQPHHHHPHHPRPPPLLDFTLCLRSVLA</sequence>
<dbReference type="AlphaFoldDB" id="A0AAD3E3T4"/>
<feature type="compositionally biased region" description="Low complexity" evidence="1">
    <location>
        <begin position="135"/>
        <end position="151"/>
    </location>
</feature>
<evidence type="ECO:0000313" key="3">
    <source>
        <dbReference type="Proteomes" id="UP001054857"/>
    </source>
</evidence>
<protein>
    <submittedName>
        <fullName evidence="2">Uncharacterized protein</fullName>
    </submittedName>
</protein>
<accession>A0AAD3E3T4</accession>
<keyword evidence="3" id="KW-1185">Reference proteome</keyword>
<feature type="non-terminal residue" evidence="2">
    <location>
        <position position="1"/>
    </location>
</feature>
<organism evidence="2 3">
    <name type="scientific">Astrephomene gubernaculifera</name>
    <dbReference type="NCBI Taxonomy" id="47775"/>
    <lineage>
        <taxon>Eukaryota</taxon>
        <taxon>Viridiplantae</taxon>
        <taxon>Chlorophyta</taxon>
        <taxon>core chlorophytes</taxon>
        <taxon>Chlorophyceae</taxon>
        <taxon>CS clade</taxon>
        <taxon>Chlamydomonadales</taxon>
        <taxon>Astrephomenaceae</taxon>
        <taxon>Astrephomene</taxon>
    </lineage>
</organism>
<evidence type="ECO:0000313" key="2">
    <source>
        <dbReference type="EMBL" id="GFR52307.1"/>
    </source>
</evidence>